<name>A0A5D2HKH3_GOSDA</name>
<accession>A0A5D2HKH3</accession>
<evidence type="ECO:0000256" key="1">
    <source>
        <dbReference type="SAM" id="SignalP"/>
    </source>
</evidence>
<feature type="signal peptide" evidence="1">
    <location>
        <begin position="1"/>
        <end position="21"/>
    </location>
</feature>
<dbReference type="AlphaFoldDB" id="A0A5D2HKH3"/>
<reference evidence="2 3" key="1">
    <citation type="submission" date="2019-06" db="EMBL/GenBank/DDBJ databases">
        <title>WGS assembly of Gossypium darwinii.</title>
        <authorList>
            <person name="Chen Z.J."/>
            <person name="Sreedasyam A."/>
            <person name="Ando A."/>
            <person name="Song Q."/>
            <person name="De L."/>
            <person name="Hulse-Kemp A."/>
            <person name="Ding M."/>
            <person name="Ye W."/>
            <person name="Kirkbride R."/>
            <person name="Jenkins J."/>
            <person name="Plott C."/>
            <person name="Lovell J."/>
            <person name="Lin Y.-M."/>
            <person name="Vaughn R."/>
            <person name="Liu B."/>
            <person name="Li W."/>
            <person name="Simpson S."/>
            <person name="Scheffler B."/>
            <person name="Saski C."/>
            <person name="Grover C."/>
            <person name="Hu G."/>
            <person name="Conover J."/>
            <person name="Carlson J."/>
            <person name="Shu S."/>
            <person name="Boston L."/>
            <person name="Williams M."/>
            <person name="Peterson D."/>
            <person name="Mcgee K."/>
            <person name="Jones D."/>
            <person name="Wendel J."/>
            <person name="Stelly D."/>
            <person name="Grimwood J."/>
            <person name="Schmutz J."/>
        </authorList>
    </citation>
    <scope>NUCLEOTIDE SEQUENCE [LARGE SCALE GENOMIC DNA]</scope>
    <source>
        <strain evidence="2">1808015.09</strain>
    </source>
</reference>
<feature type="chain" id="PRO_5022956716" evidence="1">
    <location>
        <begin position="22"/>
        <end position="77"/>
    </location>
</feature>
<keyword evidence="1" id="KW-0732">Signal</keyword>
<dbReference type="Proteomes" id="UP000323506">
    <property type="component" value="Chromosome A01"/>
</dbReference>
<protein>
    <submittedName>
        <fullName evidence="2">Uncharacterized protein</fullName>
    </submittedName>
</protein>
<keyword evidence="3" id="KW-1185">Reference proteome</keyword>
<dbReference type="EMBL" id="CM017688">
    <property type="protein sequence ID" value="TYH30795.1"/>
    <property type="molecule type" value="Genomic_DNA"/>
</dbReference>
<sequence>MFLMVSGFLSILFIFQNKNLCCFNITKFVVKRKSHFYETGIFYFFFSFIWHDEDIFSIKIEILFIFEILKILKSFSF</sequence>
<evidence type="ECO:0000313" key="2">
    <source>
        <dbReference type="EMBL" id="TYH30795.1"/>
    </source>
</evidence>
<gene>
    <name evidence="2" type="ORF">ES288_A01G122700v1</name>
</gene>
<organism evidence="2 3">
    <name type="scientific">Gossypium darwinii</name>
    <name type="common">Darwin's cotton</name>
    <name type="synonym">Gossypium barbadense var. darwinii</name>
    <dbReference type="NCBI Taxonomy" id="34276"/>
    <lineage>
        <taxon>Eukaryota</taxon>
        <taxon>Viridiplantae</taxon>
        <taxon>Streptophyta</taxon>
        <taxon>Embryophyta</taxon>
        <taxon>Tracheophyta</taxon>
        <taxon>Spermatophyta</taxon>
        <taxon>Magnoliopsida</taxon>
        <taxon>eudicotyledons</taxon>
        <taxon>Gunneridae</taxon>
        <taxon>Pentapetalae</taxon>
        <taxon>rosids</taxon>
        <taxon>malvids</taxon>
        <taxon>Malvales</taxon>
        <taxon>Malvaceae</taxon>
        <taxon>Malvoideae</taxon>
        <taxon>Gossypium</taxon>
    </lineage>
</organism>
<proteinExistence type="predicted"/>
<evidence type="ECO:0000313" key="3">
    <source>
        <dbReference type="Proteomes" id="UP000323506"/>
    </source>
</evidence>